<protein>
    <submittedName>
        <fullName evidence="2">YbaK/EbsC family protein</fullName>
    </submittedName>
</protein>
<dbReference type="SUPFAM" id="SSF55826">
    <property type="entry name" value="YbaK/ProRS associated domain"/>
    <property type="match status" value="1"/>
</dbReference>
<proteinExistence type="predicted"/>
<dbReference type="RefSeq" id="WP_207276278.1">
    <property type="nucleotide sequence ID" value="NZ_JAFMPK010000047.1"/>
</dbReference>
<evidence type="ECO:0000313" key="3">
    <source>
        <dbReference type="Proteomes" id="UP000664617"/>
    </source>
</evidence>
<dbReference type="InterPro" id="IPR036754">
    <property type="entry name" value="YbaK/aa-tRNA-synt-asso_dom_sf"/>
</dbReference>
<dbReference type="PANTHER" id="PTHR30411:SF1">
    <property type="entry name" value="CYTOPLASMIC PROTEIN"/>
    <property type="match status" value="1"/>
</dbReference>
<dbReference type="Gene3D" id="3.90.960.10">
    <property type="entry name" value="YbaK/aminoacyl-tRNA synthetase-associated domain"/>
    <property type="match status" value="1"/>
</dbReference>
<keyword evidence="3" id="KW-1185">Reference proteome</keyword>
<gene>
    <name evidence="2" type="ORF">J0911_14965</name>
</gene>
<organism evidence="2 3">
    <name type="scientific">Myceligenerans salitolerans</name>
    <dbReference type="NCBI Taxonomy" id="1230528"/>
    <lineage>
        <taxon>Bacteria</taxon>
        <taxon>Bacillati</taxon>
        <taxon>Actinomycetota</taxon>
        <taxon>Actinomycetes</taxon>
        <taxon>Micrococcales</taxon>
        <taxon>Promicromonosporaceae</taxon>
        <taxon>Myceligenerans</taxon>
    </lineage>
</organism>
<dbReference type="Proteomes" id="UP000664617">
    <property type="component" value="Unassembled WGS sequence"/>
</dbReference>
<accession>A0ABS3IBB0</accession>
<dbReference type="Pfam" id="PF04073">
    <property type="entry name" value="tRNA_edit"/>
    <property type="match status" value="1"/>
</dbReference>
<name>A0ABS3IBB0_9MICO</name>
<dbReference type="InterPro" id="IPR007214">
    <property type="entry name" value="YbaK/aa-tRNA-synth-assoc-dom"/>
</dbReference>
<sequence>MTSPASVERALADAATRGLDVALRPRGRGSEDVRPDGTVPVKTIVLHQRDGFVFVLVPLEERFSWPKLRAALGMNRVRLPDEEEAYLATGYRRGTITPLGATTAFPVVADRRIIGHDITLGSGSPDHAVKVSADELVRAYDATVVDLTPARTA</sequence>
<dbReference type="CDD" id="cd04332">
    <property type="entry name" value="YbaK_like"/>
    <property type="match status" value="1"/>
</dbReference>
<feature type="domain" description="YbaK/aminoacyl-tRNA synthetase-associated" evidence="1">
    <location>
        <begin position="40"/>
        <end position="138"/>
    </location>
</feature>
<dbReference type="PANTHER" id="PTHR30411">
    <property type="entry name" value="CYTOPLASMIC PROTEIN"/>
    <property type="match status" value="1"/>
</dbReference>
<reference evidence="3" key="2">
    <citation type="submission" date="2023-07" db="EMBL/GenBank/DDBJ databases">
        <title>Myceligenerans salitolerans sp. nov., a halotolerant actinomycete isolated from a salt lake in Xinjiang, China.</title>
        <authorList>
            <person name="Guan T."/>
        </authorList>
    </citation>
    <scope>NUCLEOTIDE SEQUENCE [LARGE SCALE GENOMIC DNA]</scope>
    <source>
        <strain evidence="3">XHU 5031</strain>
    </source>
</reference>
<evidence type="ECO:0000313" key="2">
    <source>
        <dbReference type="EMBL" id="MBO0610332.1"/>
    </source>
</evidence>
<comment type="caution">
    <text evidence="2">The sequence shown here is derived from an EMBL/GenBank/DDBJ whole genome shotgun (WGS) entry which is preliminary data.</text>
</comment>
<reference evidence="2 3" key="1">
    <citation type="submission" date="2021-03" db="EMBL/GenBank/DDBJ databases">
        <authorList>
            <person name="Xin L."/>
        </authorList>
    </citation>
    <scope>NUCLEOTIDE SEQUENCE [LARGE SCALE GENOMIC DNA]</scope>
    <source>
        <strain evidence="2 3">XHU 5031</strain>
    </source>
</reference>
<evidence type="ECO:0000259" key="1">
    <source>
        <dbReference type="Pfam" id="PF04073"/>
    </source>
</evidence>
<dbReference type="EMBL" id="JAFMPK010000047">
    <property type="protein sequence ID" value="MBO0610332.1"/>
    <property type="molecule type" value="Genomic_DNA"/>
</dbReference>